<evidence type="ECO:0000259" key="6">
    <source>
        <dbReference type="Pfam" id="PF01979"/>
    </source>
</evidence>
<comment type="cofactor">
    <cofactor evidence="1">
        <name>Zn(2+)</name>
        <dbReference type="ChEBI" id="CHEBI:29105"/>
    </cofactor>
</comment>
<evidence type="ECO:0000256" key="5">
    <source>
        <dbReference type="SAM" id="SignalP"/>
    </source>
</evidence>
<keyword evidence="5" id="KW-0732">Signal</keyword>
<dbReference type="InterPro" id="IPR051607">
    <property type="entry name" value="Metallo-dep_hydrolases"/>
</dbReference>
<feature type="chain" id="PRO_5045358170" description="Amidohydrolase-related domain-containing protein" evidence="5">
    <location>
        <begin position="24"/>
        <end position="503"/>
    </location>
</feature>
<dbReference type="InterPro" id="IPR032466">
    <property type="entry name" value="Metal_Hydrolase"/>
</dbReference>
<evidence type="ECO:0000313" key="8">
    <source>
        <dbReference type="Proteomes" id="UP001363622"/>
    </source>
</evidence>
<keyword evidence="2" id="KW-0479">Metal-binding</keyword>
<keyword evidence="4" id="KW-0862">Zinc</keyword>
<dbReference type="EMBL" id="JBBPHU010000009">
    <property type="protein sequence ID" value="KAK7513896.1"/>
    <property type="molecule type" value="Genomic_DNA"/>
</dbReference>
<name>A0ABR1KL30_9PEZI</name>
<proteinExistence type="predicted"/>
<evidence type="ECO:0000256" key="2">
    <source>
        <dbReference type="ARBA" id="ARBA00022723"/>
    </source>
</evidence>
<evidence type="ECO:0000256" key="4">
    <source>
        <dbReference type="ARBA" id="ARBA00022833"/>
    </source>
</evidence>
<dbReference type="Proteomes" id="UP001363622">
    <property type="component" value="Unassembled WGS sequence"/>
</dbReference>
<feature type="domain" description="Amidohydrolase-related" evidence="6">
    <location>
        <begin position="83"/>
        <end position="438"/>
    </location>
</feature>
<dbReference type="PANTHER" id="PTHR11271:SF37">
    <property type="entry name" value="FAMILY PROTEIN, PUTATIVE (AFU_ORTHOLOGUE AFUA_4G00460)-RELATED"/>
    <property type="match status" value="1"/>
</dbReference>
<dbReference type="Pfam" id="PF01979">
    <property type="entry name" value="Amidohydro_1"/>
    <property type="match status" value="1"/>
</dbReference>
<gene>
    <name evidence="7" type="ORF">IWZ03DRAFT_244064</name>
</gene>
<comment type="caution">
    <text evidence="7">The sequence shown here is derived from an EMBL/GenBank/DDBJ whole genome shotgun (WGS) entry which is preliminary data.</text>
</comment>
<dbReference type="SUPFAM" id="SSF51338">
    <property type="entry name" value="Composite domain of metallo-dependent hydrolases"/>
    <property type="match status" value="2"/>
</dbReference>
<dbReference type="InterPro" id="IPR006680">
    <property type="entry name" value="Amidohydro-rel"/>
</dbReference>
<accession>A0ABR1KL30</accession>
<dbReference type="InterPro" id="IPR011059">
    <property type="entry name" value="Metal-dep_hydrolase_composite"/>
</dbReference>
<keyword evidence="3" id="KW-0378">Hydrolase</keyword>
<dbReference type="PANTHER" id="PTHR11271">
    <property type="entry name" value="GUANINE DEAMINASE"/>
    <property type="match status" value="1"/>
</dbReference>
<keyword evidence="8" id="KW-1185">Reference proteome</keyword>
<dbReference type="Gene3D" id="2.30.40.10">
    <property type="entry name" value="Urease, subunit C, domain 1"/>
    <property type="match status" value="1"/>
</dbReference>
<evidence type="ECO:0000256" key="1">
    <source>
        <dbReference type="ARBA" id="ARBA00001947"/>
    </source>
</evidence>
<evidence type="ECO:0000256" key="3">
    <source>
        <dbReference type="ARBA" id="ARBA00022801"/>
    </source>
</evidence>
<sequence>MMAPSRLAQAFLAACSFAVPAFAGSVLFEGGTIISFNNATQSLEILRDASLLTSNDTIAAIFDSSANITIPAGTERISAHGKILSPGFVDTHRHGWQTAFKTLGSNTTLAEYFERYGEYTQAGTVFGADDVYYAQLVGIYEALNSGVTTILDHAHATFSNATAAAYLDASIDGGVRTWFCYGLHTLTNGFSIEEQMANYRDLVQDERLPDSLVKMGLAYDTFATASDEEIRSVLDLAKSSNAAALTTHYLGGPWFNTNSPTRLNDLSFLNTSMPIVFSHASYITPDDAVLLRKYNHYISTTPESEMHYGHTHEYSALIQDQAALGIDTHFTFSADIITQARIWLQSTRLKFFARTMKDWRIPRNNPMSVNQAFLLATRAGGLALHRPDIGVLQVGAKADVVVFDGDSPNMLGWVDPVAALILHSHVGDIRHVLVDGQWRKRDGQLVLAQNRTVVEANFLASARRIQKIWEQTPLPDLQGEYSNGVEYASAVTVDVQKGNETGY</sequence>
<evidence type="ECO:0000313" key="7">
    <source>
        <dbReference type="EMBL" id="KAK7513896.1"/>
    </source>
</evidence>
<organism evidence="7 8">
    <name type="scientific">Phyllosticta citriasiana</name>
    <dbReference type="NCBI Taxonomy" id="595635"/>
    <lineage>
        <taxon>Eukaryota</taxon>
        <taxon>Fungi</taxon>
        <taxon>Dikarya</taxon>
        <taxon>Ascomycota</taxon>
        <taxon>Pezizomycotina</taxon>
        <taxon>Dothideomycetes</taxon>
        <taxon>Dothideomycetes incertae sedis</taxon>
        <taxon>Botryosphaeriales</taxon>
        <taxon>Phyllostictaceae</taxon>
        <taxon>Phyllosticta</taxon>
    </lineage>
</organism>
<dbReference type="Gene3D" id="3.20.20.140">
    <property type="entry name" value="Metal-dependent hydrolases"/>
    <property type="match status" value="1"/>
</dbReference>
<dbReference type="SUPFAM" id="SSF51556">
    <property type="entry name" value="Metallo-dependent hydrolases"/>
    <property type="match status" value="1"/>
</dbReference>
<reference evidence="7 8" key="1">
    <citation type="submission" date="2024-04" db="EMBL/GenBank/DDBJ databases">
        <title>Phyllosticta paracitricarpa is synonymous to the EU quarantine fungus P. citricarpa based on phylogenomic analyses.</title>
        <authorList>
            <consortium name="Lawrence Berkeley National Laboratory"/>
            <person name="Van Ingen-Buijs V.A."/>
            <person name="Van Westerhoven A.C."/>
            <person name="Haridas S."/>
            <person name="Skiadas P."/>
            <person name="Martin F."/>
            <person name="Groenewald J.Z."/>
            <person name="Crous P.W."/>
            <person name="Seidl M.F."/>
        </authorList>
    </citation>
    <scope>NUCLEOTIDE SEQUENCE [LARGE SCALE GENOMIC DNA]</scope>
    <source>
        <strain evidence="7 8">CBS 123371</strain>
    </source>
</reference>
<protein>
    <recommendedName>
        <fullName evidence="6">Amidohydrolase-related domain-containing protein</fullName>
    </recommendedName>
</protein>
<feature type="signal peptide" evidence="5">
    <location>
        <begin position="1"/>
        <end position="23"/>
    </location>
</feature>